<organism evidence="6 7">
    <name type="scientific">Dictyostelium firmibasis</name>
    <dbReference type="NCBI Taxonomy" id="79012"/>
    <lineage>
        <taxon>Eukaryota</taxon>
        <taxon>Amoebozoa</taxon>
        <taxon>Evosea</taxon>
        <taxon>Eumycetozoa</taxon>
        <taxon>Dictyostelia</taxon>
        <taxon>Dictyosteliales</taxon>
        <taxon>Dictyosteliaceae</taxon>
        <taxon>Dictyostelium</taxon>
    </lineage>
</organism>
<gene>
    <name evidence="6" type="ORF">RB653_007225</name>
</gene>
<evidence type="ECO:0000313" key="6">
    <source>
        <dbReference type="EMBL" id="KAK5576087.1"/>
    </source>
</evidence>
<dbReference type="InterPro" id="IPR012617">
    <property type="entry name" value="AATF_C"/>
</dbReference>
<feature type="region of interest" description="Disordered" evidence="3">
    <location>
        <begin position="83"/>
        <end position="175"/>
    </location>
</feature>
<feature type="region of interest" description="Disordered" evidence="3">
    <location>
        <begin position="1"/>
        <end position="36"/>
    </location>
</feature>
<feature type="compositionally biased region" description="Basic and acidic residues" evidence="3">
    <location>
        <begin position="193"/>
        <end position="203"/>
    </location>
</feature>
<feature type="compositionally biased region" description="Polar residues" evidence="3">
    <location>
        <begin position="1"/>
        <end position="14"/>
    </location>
</feature>
<dbReference type="InterPro" id="IPR039223">
    <property type="entry name" value="AATF/Bfr2"/>
</dbReference>
<evidence type="ECO:0000259" key="5">
    <source>
        <dbReference type="Pfam" id="PF13339"/>
    </source>
</evidence>
<dbReference type="EMBL" id="JAVFKY010000005">
    <property type="protein sequence ID" value="KAK5576087.1"/>
    <property type="molecule type" value="Genomic_DNA"/>
</dbReference>
<keyword evidence="7" id="KW-1185">Reference proteome</keyword>
<dbReference type="PANTHER" id="PTHR15565:SF0">
    <property type="entry name" value="PROTEIN AATF"/>
    <property type="match status" value="1"/>
</dbReference>
<dbReference type="AlphaFoldDB" id="A0AAN7TU75"/>
<dbReference type="InterPro" id="IPR025160">
    <property type="entry name" value="AATF"/>
</dbReference>
<comment type="caution">
    <text evidence="6">The sequence shown here is derived from an EMBL/GenBank/DDBJ whole genome shotgun (WGS) entry which is preliminary data.</text>
</comment>
<feature type="domain" description="Apoptosis-antagonizing transcription factor C-terminal" evidence="4">
    <location>
        <begin position="431"/>
        <end position="509"/>
    </location>
</feature>
<evidence type="ECO:0000256" key="2">
    <source>
        <dbReference type="SAM" id="Coils"/>
    </source>
</evidence>
<evidence type="ECO:0000256" key="1">
    <source>
        <dbReference type="ARBA" id="ARBA00008966"/>
    </source>
</evidence>
<dbReference type="GO" id="GO:0005730">
    <property type="term" value="C:nucleolus"/>
    <property type="evidence" value="ECO:0007669"/>
    <property type="project" value="TreeGrafter"/>
</dbReference>
<name>A0AAN7TU75_9MYCE</name>
<dbReference type="Proteomes" id="UP001344447">
    <property type="component" value="Unassembled WGS sequence"/>
</dbReference>
<dbReference type="PANTHER" id="PTHR15565">
    <property type="entry name" value="AATF PROTEIN APOPTOSIS ANTAGONIZING TRANSCRIPTION FACTOR"/>
    <property type="match status" value="1"/>
</dbReference>
<feature type="compositionally biased region" description="Basic and acidic residues" evidence="3">
    <location>
        <begin position="92"/>
        <end position="102"/>
    </location>
</feature>
<feature type="coiled-coil region" evidence="2">
    <location>
        <begin position="361"/>
        <end position="423"/>
    </location>
</feature>
<reference evidence="6 7" key="1">
    <citation type="submission" date="2023-11" db="EMBL/GenBank/DDBJ databases">
        <title>Dfirmibasis_genome.</title>
        <authorList>
            <person name="Edelbroek B."/>
            <person name="Kjellin J."/>
            <person name="Jerlstrom-Hultqvist J."/>
            <person name="Soderbom F."/>
        </authorList>
    </citation>
    <scope>NUCLEOTIDE SEQUENCE [LARGE SCALE GENOMIC DNA]</scope>
    <source>
        <strain evidence="6 7">TNS-C-14</strain>
    </source>
</reference>
<protein>
    <recommendedName>
        <fullName evidence="8">Protein bfr2</fullName>
    </recommendedName>
</protein>
<evidence type="ECO:0008006" key="8">
    <source>
        <dbReference type="Google" id="ProtNLM"/>
    </source>
</evidence>
<evidence type="ECO:0000256" key="3">
    <source>
        <dbReference type="SAM" id="MobiDB-lite"/>
    </source>
</evidence>
<evidence type="ECO:0000259" key="4">
    <source>
        <dbReference type="Pfam" id="PF08164"/>
    </source>
</evidence>
<feature type="compositionally biased region" description="Basic residues" evidence="3">
    <location>
        <begin position="15"/>
        <end position="24"/>
    </location>
</feature>
<feature type="compositionally biased region" description="Acidic residues" evidence="3">
    <location>
        <begin position="146"/>
        <end position="175"/>
    </location>
</feature>
<dbReference type="Pfam" id="PF08164">
    <property type="entry name" value="TRAUB"/>
    <property type="match status" value="1"/>
</dbReference>
<proteinExistence type="inferred from homology"/>
<feature type="compositionally biased region" description="Acidic residues" evidence="3">
    <location>
        <begin position="123"/>
        <end position="135"/>
    </location>
</feature>
<sequence>MPVSKNIKSNVSTHVTKKPTKKITKPIDNGGSEESTIMIKKGTKKLLSDEINEILHNSENIKKSIDPESMDYFGDAAKVSKSFEDFGDIEDDNRGTRLKGDIPSEFTSGKYSGKKSSRKDNHMEEEDEVDQDNEYDIFGGDNNSEDKEDDDDSEDLDDAFDFQDGDDDEDEDDENVVVSSNIDRADMLFKKLQKQEKEEEKQPKLVGHTNEVDEMEKAQNTKNQTSLYNEFLTTRILLQRTVNCANKLPKPKIFKEFIELKDESLEKKFKEVKTASCLLVSELYNLQSELIDLNEEIPKSSSKKRIRSDLSLSEIWNIIEEQNQRLDQFHNQTITKWNNRISVASSINSGKGGNNTMKSLNQSILSQIQNTLNDFERLQKRTKLKRTTYRIIGEKQQLQQQQQQTLTNAIDQNEEEKDEYDDEIFDDTDFYQTLLKDLESNNNDENEVGSQYWIEMRNLKKKKKKKVNQKASKGRILRYEVFPKLENFMTPQPLPIPDWNIDQLYQNLFGGLGNVNIKLD</sequence>
<evidence type="ECO:0000313" key="7">
    <source>
        <dbReference type="Proteomes" id="UP001344447"/>
    </source>
</evidence>
<feature type="region of interest" description="Disordered" evidence="3">
    <location>
        <begin position="193"/>
        <end position="221"/>
    </location>
</feature>
<keyword evidence="2" id="KW-0175">Coiled coil</keyword>
<feature type="domain" description="AATF leucine zipper-containing" evidence="5">
    <location>
        <begin position="214"/>
        <end position="340"/>
    </location>
</feature>
<accession>A0AAN7TU75</accession>
<comment type="similarity">
    <text evidence="1">Belongs to the AATF family.</text>
</comment>
<dbReference type="Pfam" id="PF13339">
    <property type="entry name" value="AATF-Che1"/>
    <property type="match status" value="1"/>
</dbReference>